<dbReference type="Gene3D" id="2.40.50.140">
    <property type="entry name" value="Nucleic acid-binding proteins"/>
    <property type="match status" value="1"/>
</dbReference>
<accession>A0A0R2YEG8</accession>
<evidence type="ECO:0000313" key="1">
    <source>
        <dbReference type="EMBL" id="KRP46809.1"/>
    </source>
</evidence>
<name>A0A0R2YEG8_9PSED</name>
<dbReference type="SUPFAM" id="SSF50249">
    <property type="entry name" value="Nucleic acid-binding proteins"/>
    <property type="match status" value="1"/>
</dbReference>
<protein>
    <submittedName>
        <fullName evidence="1">Uncharacterized protein</fullName>
    </submittedName>
</protein>
<sequence>MARGTVLVFDKQQLYAQIQPEGGGESLTAYRAEIEAARLHDLQVGERVNYDVDSDGRISRISRA</sequence>
<dbReference type="InterPro" id="IPR012340">
    <property type="entry name" value="NA-bd_OB-fold"/>
</dbReference>
<dbReference type="PATRIC" id="fig|75588.4.peg.4019"/>
<dbReference type="EMBL" id="JYLH01000004">
    <property type="protein sequence ID" value="KRP46809.1"/>
    <property type="molecule type" value="Genomic_DNA"/>
</dbReference>
<proteinExistence type="predicted"/>
<evidence type="ECO:0000313" key="2">
    <source>
        <dbReference type="Proteomes" id="UP000051446"/>
    </source>
</evidence>
<reference evidence="1 2" key="1">
    <citation type="submission" date="2015-02" db="EMBL/GenBank/DDBJ databases">
        <title>Pseudomonas helleri sp. nov. and Pseudomonas weihenstephanensis sp. nov., isolated from raw cows milk.</title>
        <authorList>
            <person name="von Neubeck M."/>
            <person name="Huptas C."/>
            <person name="Wenning M."/>
            <person name="Scherer S."/>
        </authorList>
    </citation>
    <scope>NUCLEOTIDE SEQUENCE [LARGE SCALE GENOMIC DNA]</scope>
    <source>
        <strain evidence="1 2">DSM 17149</strain>
    </source>
</reference>
<organism evidence="1 2">
    <name type="scientific">Pseudomonas libanensis</name>
    <dbReference type="NCBI Taxonomy" id="75588"/>
    <lineage>
        <taxon>Bacteria</taxon>
        <taxon>Pseudomonadati</taxon>
        <taxon>Pseudomonadota</taxon>
        <taxon>Gammaproteobacteria</taxon>
        <taxon>Pseudomonadales</taxon>
        <taxon>Pseudomonadaceae</taxon>
        <taxon>Pseudomonas</taxon>
    </lineage>
</organism>
<gene>
    <name evidence="1" type="ORF">TU73_08230</name>
</gene>
<dbReference type="Proteomes" id="UP000051446">
    <property type="component" value="Unassembled WGS sequence"/>
</dbReference>
<comment type="caution">
    <text evidence="1">The sequence shown here is derived from an EMBL/GenBank/DDBJ whole genome shotgun (WGS) entry which is preliminary data.</text>
</comment>
<dbReference type="AlphaFoldDB" id="A0A0R2YEG8"/>